<dbReference type="GO" id="GO:0005886">
    <property type="term" value="C:plasma membrane"/>
    <property type="evidence" value="ECO:0007669"/>
    <property type="project" value="UniProtKB-SubCell"/>
</dbReference>
<dbReference type="Pfam" id="PF00213">
    <property type="entry name" value="OSCP"/>
    <property type="match status" value="1"/>
</dbReference>
<gene>
    <name evidence="7" type="primary">atpH</name>
    <name evidence="8" type="ORF">DESAMIL20_1006</name>
</gene>
<evidence type="ECO:0000256" key="2">
    <source>
        <dbReference type="ARBA" id="ARBA00022448"/>
    </source>
</evidence>
<sequence length="184" mass="20512">MINKIISLRYARALEKVCKFKSISLDSAYSDLSKVCAVFQENKKLLELLKVSIYPMENKLSILKDISDGVVYNLLKFMVINGRIGLIFDVLDSFNQLMLQSQNKAKAVVTSAIELVSNEKKVLSDIFSKISGKMLDFEFFADKNLIGGIVVEIEGKIYDGSIKTYLSNIANRLNNLNISQGGNG</sequence>
<organism evidence="8 9">
    <name type="scientific">Desulfurella amilsii</name>
    <dbReference type="NCBI Taxonomy" id="1562698"/>
    <lineage>
        <taxon>Bacteria</taxon>
        <taxon>Pseudomonadati</taxon>
        <taxon>Campylobacterota</taxon>
        <taxon>Desulfurellia</taxon>
        <taxon>Desulfurellales</taxon>
        <taxon>Desulfurellaceae</taxon>
        <taxon>Desulfurella</taxon>
    </lineage>
</organism>
<keyword evidence="4 7" id="KW-0406">Ion transport</keyword>
<keyword evidence="9" id="KW-1185">Reference proteome</keyword>
<dbReference type="GO" id="GO:0016787">
    <property type="term" value="F:hydrolase activity"/>
    <property type="evidence" value="ECO:0007669"/>
    <property type="project" value="UniProtKB-KW"/>
</dbReference>
<keyword evidence="6 7" id="KW-0066">ATP synthesis</keyword>
<comment type="subcellular location">
    <subcellularLocation>
        <location evidence="7">Cell membrane</location>
        <topology evidence="7">Peripheral membrane protein</topology>
    </subcellularLocation>
    <subcellularLocation>
        <location evidence="1">Membrane</location>
    </subcellularLocation>
</comment>
<dbReference type="PRINTS" id="PR00125">
    <property type="entry name" value="ATPASEDELTA"/>
</dbReference>
<comment type="caution">
    <text evidence="8">The sequence shown here is derived from an EMBL/GenBank/DDBJ whole genome shotgun (WGS) entry which is preliminary data.</text>
</comment>
<dbReference type="SUPFAM" id="SSF47928">
    <property type="entry name" value="N-terminal domain of the delta subunit of the F1F0-ATP synthase"/>
    <property type="match status" value="1"/>
</dbReference>
<dbReference type="NCBIfam" id="TIGR01145">
    <property type="entry name" value="ATP_synt_delta"/>
    <property type="match status" value="1"/>
</dbReference>
<evidence type="ECO:0000256" key="7">
    <source>
        <dbReference type="HAMAP-Rule" id="MF_01416"/>
    </source>
</evidence>
<keyword evidence="5 7" id="KW-0472">Membrane</keyword>
<name>A0A1X4XV83_9BACT</name>
<keyword evidence="2 7" id="KW-0813">Transport</keyword>
<protein>
    <recommendedName>
        <fullName evidence="7">ATP synthase subunit delta</fullName>
    </recommendedName>
    <alternativeName>
        <fullName evidence="7">ATP synthase F(1) sector subunit delta</fullName>
    </alternativeName>
    <alternativeName>
        <fullName evidence="7">F-type ATPase subunit delta</fullName>
        <shortName evidence="7">F-ATPase subunit delta</shortName>
    </alternativeName>
</protein>
<keyword evidence="7" id="KW-1003">Cell membrane</keyword>
<dbReference type="GO" id="GO:0045259">
    <property type="term" value="C:proton-transporting ATP synthase complex"/>
    <property type="evidence" value="ECO:0007669"/>
    <property type="project" value="UniProtKB-KW"/>
</dbReference>
<comment type="function">
    <text evidence="7">This protein is part of the stalk that links CF(0) to CF(1). It either transmits conformational changes from CF(0) to CF(1) or is implicated in proton conduction.</text>
</comment>
<evidence type="ECO:0000256" key="1">
    <source>
        <dbReference type="ARBA" id="ARBA00004370"/>
    </source>
</evidence>
<reference evidence="8 9" key="1">
    <citation type="journal article" date="2017" name="Front. Microbiol.">
        <title>Genome Sequence of Desulfurella amilsii Strain TR1 and Comparative Genomics of Desulfurellaceae Family.</title>
        <authorList>
            <person name="Florentino A.P."/>
            <person name="Stams A.J."/>
            <person name="Sanchez-Andrea I."/>
        </authorList>
    </citation>
    <scope>NUCLEOTIDE SEQUENCE [LARGE SCALE GENOMIC DNA]</scope>
    <source>
        <strain evidence="8 9">TR1</strain>
    </source>
</reference>
<proteinExistence type="inferred from homology"/>
<keyword evidence="8" id="KW-0378">Hydrolase</keyword>
<evidence type="ECO:0000256" key="6">
    <source>
        <dbReference type="ARBA" id="ARBA00023310"/>
    </source>
</evidence>
<dbReference type="InterPro" id="IPR026015">
    <property type="entry name" value="ATP_synth_OSCP/delta_N_sf"/>
</dbReference>
<evidence type="ECO:0000256" key="3">
    <source>
        <dbReference type="ARBA" id="ARBA00022781"/>
    </source>
</evidence>
<evidence type="ECO:0000313" key="8">
    <source>
        <dbReference type="EMBL" id="OSS41453.1"/>
    </source>
</evidence>
<dbReference type="InterPro" id="IPR000711">
    <property type="entry name" value="ATPase_OSCP/dsu"/>
</dbReference>
<dbReference type="EMBL" id="MDSU01000018">
    <property type="protein sequence ID" value="OSS41453.1"/>
    <property type="molecule type" value="Genomic_DNA"/>
</dbReference>
<dbReference type="RefSeq" id="WP_086033709.1">
    <property type="nucleotide sequence ID" value="NZ_MDSU01000018.1"/>
</dbReference>
<evidence type="ECO:0000313" key="9">
    <source>
        <dbReference type="Proteomes" id="UP000194141"/>
    </source>
</evidence>
<accession>A0A1X4XV83</accession>
<comment type="function">
    <text evidence="7">F(1)F(0) ATP synthase produces ATP from ADP in the presence of a proton or sodium gradient. F-type ATPases consist of two structural domains, F(1) containing the extramembraneous catalytic core and F(0) containing the membrane proton channel, linked together by a central stalk and a peripheral stalk. During catalysis, ATP synthesis in the catalytic domain of F(1) is coupled via a rotary mechanism of the central stalk subunits to proton translocation.</text>
</comment>
<dbReference type="Proteomes" id="UP000194141">
    <property type="component" value="Unassembled WGS sequence"/>
</dbReference>
<comment type="similarity">
    <text evidence="7">Belongs to the ATPase delta chain family.</text>
</comment>
<dbReference type="HAMAP" id="MF_01416">
    <property type="entry name" value="ATP_synth_delta_bact"/>
    <property type="match status" value="1"/>
</dbReference>
<dbReference type="Gene3D" id="1.10.520.20">
    <property type="entry name" value="N-terminal domain of the delta subunit of the F1F0-ATP synthase"/>
    <property type="match status" value="1"/>
</dbReference>
<dbReference type="PANTHER" id="PTHR11910">
    <property type="entry name" value="ATP SYNTHASE DELTA CHAIN"/>
    <property type="match status" value="1"/>
</dbReference>
<dbReference type="STRING" id="1562698.DESAMIL20_1006"/>
<dbReference type="OrthoDB" id="9802471at2"/>
<evidence type="ECO:0000256" key="5">
    <source>
        <dbReference type="ARBA" id="ARBA00023136"/>
    </source>
</evidence>
<evidence type="ECO:0000256" key="4">
    <source>
        <dbReference type="ARBA" id="ARBA00023065"/>
    </source>
</evidence>
<keyword evidence="3 7" id="KW-0375">Hydrogen ion transport</keyword>
<keyword evidence="7" id="KW-0139">CF(1)</keyword>
<dbReference type="AlphaFoldDB" id="A0A1X4XV83"/>
<dbReference type="GO" id="GO:0046933">
    <property type="term" value="F:proton-transporting ATP synthase activity, rotational mechanism"/>
    <property type="evidence" value="ECO:0007669"/>
    <property type="project" value="UniProtKB-UniRule"/>
</dbReference>